<accession>A0A3D9FI63</accession>
<gene>
    <name evidence="2" type="ORF">DFR46_2536</name>
</gene>
<name>A0A3D9FI63_9SPHN</name>
<dbReference type="EMBL" id="QRDP01000004">
    <property type="protein sequence ID" value="RED17489.1"/>
    <property type="molecule type" value="Genomic_DNA"/>
</dbReference>
<keyword evidence="1" id="KW-1133">Transmembrane helix</keyword>
<keyword evidence="1" id="KW-0472">Membrane</keyword>
<evidence type="ECO:0000256" key="1">
    <source>
        <dbReference type="SAM" id="Phobius"/>
    </source>
</evidence>
<feature type="transmembrane region" description="Helical" evidence="1">
    <location>
        <begin position="14"/>
        <end position="30"/>
    </location>
</feature>
<protein>
    <submittedName>
        <fullName evidence="2">Uncharacterized protein</fullName>
    </submittedName>
</protein>
<organism evidence="2 3">
    <name type="scientific">Parasphingopyxis lamellibrachiae</name>
    <dbReference type="NCBI Taxonomy" id="680125"/>
    <lineage>
        <taxon>Bacteria</taxon>
        <taxon>Pseudomonadati</taxon>
        <taxon>Pseudomonadota</taxon>
        <taxon>Alphaproteobacteria</taxon>
        <taxon>Sphingomonadales</taxon>
        <taxon>Sphingomonadaceae</taxon>
        <taxon>Parasphingopyxis</taxon>
    </lineage>
</organism>
<evidence type="ECO:0000313" key="2">
    <source>
        <dbReference type="EMBL" id="RED17489.1"/>
    </source>
</evidence>
<proteinExistence type="predicted"/>
<comment type="caution">
    <text evidence="2">The sequence shown here is derived from an EMBL/GenBank/DDBJ whole genome shotgun (WGS) entry which is preliminary data.</text>
</comment>
<dbReference type="Proteomes" id="UP000256310">
    <property type="component" value="Unassembled WGS sequence"/>
</dbReference>
<evidence type="ECO:0000313" key="3">
    <source>
        <dbReference type="Proteomes" id="UP000256310"/>
    </source>
</evidence>
<dbReference type="AlphaFoldDB" id="A0A3D9FI63"/>
<keyword evidence="1" id="KW-0812">Transmembrane</keyword>
<keyword evidence="3" id="KW-1185">Reference proteome</keyword>
<sequence length="44" mass="4813">MGDYVHPGGDIKKVAALIPMAVLFGVLLKWRSGCPPKMIFKTLI</sequence>
<reference evidence="2 3" key="1">
    <citation type="submission" date="2018-07" db="EMBL/GenBank/DDBJ databases">
        <title>Genomic Encyclopedia of Type Strains, Phase IV (KMG-IV): sequencing the most valuable type-strain genomes for metagenomic binning, comparative biology and taxonomic classification.</title>
        <authorList>
            <person name="Goeker M."/>
        </authorList>
    </citation>
    <scope>NUCLEOTIDE SEQUENCE [LARGE SCALE GENOMIC DNA]</scope>
    <source>
        <strain evidence="2 3">DSM 26725</strain>
    </source>
</reference>